<dbReference type="AlphaFoldDB" id="A0A367R274"/>
<dbReference type="InterPro" id="IPR032710">
    <property type="entry name" value="NTF2-like_dom_sf"/>
</dbReference>
<organism evidence="1 2">
    <name type="scientific">Nostoc punctiforme NIES-2108</name>
    <dbReference type="NCBI Taxonomy" id="1356359"/>
    <lineage>
        <taxon>Bacteria</taxon>
        <taxon>Bacillati</taxon>
        <taxon>Cyanobacteriota</taxon>
        <taxon>Cyanophyceae</taxon>
        <taxon>Nostocales</taxon>
        <taxon>Nostocaceae</taxon>
        <taxon>Nostoc</taxon>
    </lineage>
</organism>
<sequence length="130" mass="15342">MEPNLVTDPKILNVLNELIQREPIFHRPELGTTRADFEQMTESTFWEVGASGRRYSRQYVLDEMEKRYASPEEDTWQTCDFHCLEIAAENYLVTYTLIQGTRITRRSTIWRQTPQGWKIVYHQGTVVENA</sequence>
<protein>
    <submittedName>
        <fullName evidence="1">DUF4440 domain-containing protein</fullName>
    </submittedName>
</protein>
<gene>
    <name evidence="1" type="ORF">A6769_34800</name>
</gene>
<dbReference type="Proteomes" id="UP000252085">
    <property type="component" value="Unassembled WGS sequence"/>
</dbReference>
<comment type="caution">
    <text evidence="1">The sequence shown here is derived from an EMBL/GenBank/DDBJ whole genome shotgun (WGS) entry which is preliminary data.</text>
</comment>
<name>A0A367R274_NOSPU</name>
<dbReference type="EMBL" id="LXQE01000193">
    <property type="protein sequence ID" value="RCJ30011.1"/>
    <property type="molecule type" value="Genomic_DNA"/>
</dbReference>
<evidence type="ECO:0000313" key="2">
    <source>
        <dbReference type="Proteomes" id="UP000252085"/>
    </source>
</evidence>
<proteinExistence type="predicted"/>
<evidence type="ECO:0000313" key="1">
    <source>
        <dbReference type="EMBL" id="RCJ30011.1"/>
    </source>
</evidence>
<accession>A0A367R274</accession>
<dbReference type="SUPFAM" id="SSF54427">
    <property type="entry name" value="NTF2-like"/>
    <property type="match status" value="1"/>
</dbReference>
<reference evidence="1 2" key="1">
    <citation type="submission" date="2016-04" db="EMBL/GenBank/DDBJ databases">
        <authorList>
            <person name="Evans L.H."/>
            <person name="Alamgir A."/>
            <person name="Owens N."/>
            <person name="Weber N.D."/>
            <person name="Virtaneva K."/>
            <person name="Barbian K."/>
            <person name="Babar A."/>
            <person name="Rosenke K."/>
        </authorList>
    </citation>
    <scope>NUCLEOTIDE SEQUENCE [LARGE SCALE GENOMIC DNA]</scope>
    <source>
        <strain evidence="1">NIES-2108</strain>
    </source>
</reference>